<dbReference type="AlphaFoldDB" id="A0A7W5E298"/>
<proteinExistence type="predicted"/>
<dbReference type="Proteomes" id="UP000536179">
    <property type="component" value="Unassembled WGS sequence"/>
</dbReference>
<sequence>MGISSSMGLWTLIRFAMKTTSQAKVLTLIVRTGSLGELEKNPVTIALWKGLLVVKVMRNLKDVLRAFQGRRQAFLTSVWCVF</sequence>
<accession>A0A7W5E298</accession>
<protein>
    <submittedName>
        <fullName evidence="1">Uncharacterized protein</fullName>
    </submittedName>
</protein>
<evidence type="ECO:0000313" key="1">
    <source>
        <dbReference type="EMBL" id="MBB3208901.1"/>
    </source>
</evidence>
<reference evidence="1 2" key="1">
    <citation type="submission" date="2020-08" db="EMBL/GenBank/DDBJ databases">
        <title>Genomic Encyclopedia of Type Strains, Phase III (KMG-III): the genomes of soil and plant-associated and newly described type strains.</title>
        <authorList>
            <person name="Whitman W."/>
        </authorList>
    </citation>
    <scope>NUCLEOTIDE SEQUENCE [LARGE SCALE GENOMIC DNA]</scope>
    <source>
        <strain evidence="1 2">CECT 8075</strain>
    </source>
</reference>
<keyword evidence="2" id="KW-1185">Reference proteome</keyword>
<name>A0A7W5E298_9BACT</name>
<dbReference type="RefSeq" id="WP_184307319.1">
    <property type="nucleotide sequence ID" value="NZ_JACHXU010000019.1"/>
</dbReference>
<comment type="caution">
    <text evidence="1">The sequence shown here is derived from an EMBL/GenBank/DDBJ whole genome shotgun (WGS) entry which is preliminary data.</text>
</comment>
<gene>
    <name evidence="1" type="ORF">FHS27_004735</name>
</gene>
<dbReference type="EMBL" id="JACHXU010000019">
    <property type="protein sequence ID" value="MBB3208901.1"/>
    <property type="molecule type" value="Genomic_DNA"/>
</dbReference>
<evidence type="ECO:0000313" key="2">
    <source>
        <dbReference type="Proteomes" id="UP000536179"/>
    </source>
</evidence>
<organism evidence="1 2">
    <name type="scientific">Aporhodopirellula rubra</name>
    <dbReference type="NCBI Taxonomy" id="980271"/>
    <lineage>
        <taxon>Bacteria</taxon>
        <taxon>Pseudomonadati</taxon>
        <taxon>Planctomycetota</taxon>
        <taxon>Planctomycetia</taxon>
        <taxon>Pirellulales</taxon>
        <taxon>Pirellulaceae</taxon>
        <taxon>Aporhodopirellula</taxon>
    </lineage>
</organism>